<feature type="non-terminal residue" evidence="1">
    <location>
        <position position="69"/>
    </location>
</feature>
<comment type="caution">
    <text evidence="1">The sequence shown here is derived from an EMBL/GenBank/DDBJ whole genome shotgun (WGS) entry which is preliminary data.</text>
</comment>
<reference evidence="1" key="1">
    <citation type="submission" date="2020-04" db="EMBL/GenBank/DDBJ databases">
        <title>A chromosome-scale assembly and high-density genetic map of the yellow drum (Nibea albiflora) genome.</title>
        <authorList>
            <person name="Xu D."/>
            <person name="Zhang W."/>
            <person name="Chen R."/>
            <person name="Tan P."/>
            <person name="Wang L."/>
            <person name="Song H."/>
            <person name="Tian L."/>
            <person name="Zhu Q."/>
            <person name="Wang B."/>
        </authorList>
    </citation>
    <scope>NUCLEOTIDE SEQUENCE</scope>
    <source>
        <strain evidence="1">ZJHYS-2018</strain>
    </source>
</reference>
<protein>
    <submittedName>
        <fullName evidence="1">Uncharacterized protein</fullName>
    </submittedName>
</protein>
<dbReference type="EMBL" id="CM024793">
    <property type="protein sequence ID" value="KAG8003053.1"/>
    <property type="molecule type" value="Genomic_DNA"/>
</dbReference>
<organism evidence="1 2">
    <name type="scientific">Nibea albiflora</name>
    <name type="common">Yellow drum</name>
    <name type="synonym">Corvina albiflora</name>
    <dbReference type="NCBI Taxonomy" id="240163"/>
    <lineage>
        <taxon>Eukaryota</taxon>
        <taxon>Metazoa</taxon>
        <taxon>Chordata</taxon>
        <taxon>Craniata</taxon>
        <taxon>Vertebrata</taxon>
        <taxon>Euteleostomi</taxon>
        <taxon>Actinopterygii</taxon>
        <taxon>Neopterygii</taxon>
        <taxon>Teleostei</taxon>
        <taxon>Neoteleostei</taxon>
        <taxon>Acanthomorphata</taxon>
        <taxon>Eupercaria</taxon>
        <taxon>Sciaenidae</taxon>
        <taxon>Nibea</taxon>
    </lineage>
</organism>
<keyword evidence="2" id="KW-1185">Reference proteome</keyword>
<sequence length="69" mass="7857">MSVTTGLCAVSSHAGRQYHFVYELKNWTEAQSYCREKYTDLATIDNMEDMNILNSTVDLSKMANIPDPH</sequence>
<gene>
    <name evidence="1" type="ORF">GBF38_015760</name>
</gene>
<accession>A0ACB7ELG7</accession>
<proteinExistence type="predicted"/>
<name>A0ACB7ELG7_NIBAL</name>
<dbReference type="Proteomes" id="UP000805704">
    <property type="component" value="Chromosome 5"/>
</dbReference>
<evidence type="ECO:0000313" key="2">
    <source>
        <dbReference type="Proteomes" id="UP000805704"/>
    </source>
</evidence>
<evidence type="ECO:0000313" key="1">
    <source>
        <dbReference type="EMBL" id="KAG8003053.1"/>
    </source>
</evidence>